<dbReference type="EMBL" id="BK015217">
    <property type="protein sequence ID" value="DAD96509.1"/>
    <property type="molecule type" value="Genomic_DNA"/>
</dbReference>
<accession>A0A8S5NNW8</accession>
<proteinExistence type="predicted"/>
<sequence length="116" mass="13399">MVKGESGLYYALKQESCHFSGERFTETTITLKDLLKHWKEEAHTEKDIALISKKRNSLIVCTCRPGWYIGKGGELCDKYFQMIKNGKTDKGERITRSPFDAGELEKIEFIETFDKI</sequence>
<organism evidence="1">
    <name type="scientific">Myoviridae sp. ctj3P51</name>
    <dbReference type="NCBI Taxonomy" id="2826687"/>
    <lineage>
        <taxon>Viruses</taxon>
        <taxon>Duplodnaviria</taxon>
        <taxon>Heunggongvirae</taxon>
        <taxon>Uroviricota</taxon>
        <taxon>Caudoviricetes</taxon>
    </lineage>
</organism>
<protein>
    <submittedName>
        <fullName evidence="1">Complement C5-like protein</fullName>
    </submittedName>
</protein>
<evidence type="ECO:0000313" key="1">
    <source>
        <dbReference type="EMBL" id="DAD96509.1"/>
    </source>
</evidence>
<name>A0A8S5NNW8_9CAUD</name>
<reference evidence="1" key="1">
    <citation type="journal article" date="2021" name="Proc. Natl. Acad. Sci. U.S.A.">
        <title>A Catalog of Tens of Thousands of Viruses from Human Metagenomes Reveals Hidden Associations with Chronic Diseases.</title>
        <authorList>
            <person name="Tisza M.J."/>
            <person name="Buck C.B."/>
        </authorList>
    </citation>
    <scope>NUCLEOTIDE SEQUENCE</scope>
    <source>
        <strain evidence="1">Ctj3P51</strain>
    </source>
</reference>